<keyword evidence="4" id="KW-1185">Reference proteome</keyword>
<keyword evidence="2" id="KW-0812">Transmembrane</keyword>
<organism evidence="3 4">
    <name type="scientific">Ustilaginoidea virens</name>
    <name type="common">Rice false smut fungus</name>
    <name type="synonym">Villosiclava virens</name>
    <dbReference type="NCBI Taxonomy" id="1159556"/>
    <lineage>
        <taxon>Eukaryota</taxon>
        <taxon>Fungi</taxon>
        <taxon>Dikarya</taxon>
        <taxon>Ascomycota</taxon>
        <taxon>Pezizomycotina</taxon>
        <taxon>Sordariomycetes</taxon>
        <taxon>Hypocreomycetidae</taxon>
        <taxon>Hypocreales</taxon>
        <taxon>Clavicipitaceae</taxon>
        <taxon>Ustilaginoidea</taxon>
    </lineage>
</organism>
<dbReference type="Proteomes" id="UP000027002">
    <property type="component" value="Chromosome 2"/>
</dbReference>
<dbReference type="GeneID" id="66063200"/>
<accession>A0A8E5MFQ0</accession>
<dbReference type="EMBL" id="CP072754">
    <property type="protein sequence ID" value="QUC18181.1"/>
    <property type="molecule type" value="Genomic_DNA"/>
</dbReference>
<feature type="region of interest" description="Disordered" evidence="1">
    <location>
        <begin position="242"/>
        <end position="291"/>
    </location>
</feature>
<keyword evidence="2" id="KW-1133">Transmembrane helix</keyword>
<evidence type="ECO:0000313" key="3">
    <source>
        <dbReference type="EMBL" id="QUC18181.1"/>
    </source>
</evidence>
<dbReference type="OrthoDB" id="4120617at2759"/>
<evidence type="ECO:0000256" key="2">
    <source>
        <dbReference type="SAM" id="Phobius"/>
    </source>
</evidence>
<feature type="region of interest" description="Disordered" evidence="1">
    <location>
        <begin position="71"/>
        <end position="96"/>
    </location>
</feature>
<reference evidence="3" key="1">
    <citation type="submission" date="2020-03" db="EMBL/GenBank/DDBJ databases">
        <title>A mixture of massive structural variations and highly conserved coding sequences in Ustilaginoidea virens genome.</title>
        <authorList>
            <person name="Zhang K."/>
            <person name="Zhao Z."/>
            <person name="Zhang Z."/>
            <person name="Li Y."/>
            <person name="Hsiang T."/>
            <person name="Sun W."/>
        </authorList>
    </citation>
    <scope>NUCLEOTIDE SEQUENCE</scope>
    <source>
        <strain evidence="3">UV-8b</strain>
    </source>
</reference>
<name>A0A8E5MFQ0_USTVR</name>
<gene>
    <name evidence="3" type="ORF">UV8b_02422</name>
</gene>
<feature type="transmembrane region" description="Helical" evidence="2">
    <location>
        <begin position="12"/>
        <end position="36"/>
    </location>
</feature>
<feature type="compositionally biased region" description="Basic and acidic residues" evidence="1">
    <location>
        <begin position="71"/>
        <end position="80"/>
    </location>
</feature>
<keyword evidence="2" id="KW-0472">Membrane</keyword>
<evidence type="ECO:0000256" key="1">
    <source>
        <dbReference type="SAM" id="MobiDB-lite"/>
    </source>
</evidence>
<dbReference type="KEGG" id="uvi:66063200"/>
<proteinExistence type="predicted"/>
<dbReference type="AlphaFoldDB" id="A0A8E5MFQ0"/>
<evidence type="ECO:0000313" key="4">
    <source>
        <dbReference type="Proteomes" id="UP000027002"/>
    </source>
</evidence>
<dbReference type="RefSeq" id="XP_042995854.1">
    <property type="nucleotide sequence ID" value="XM_043139920.1"/>
</dbReference>
<sequence>MEGRFSKQNRTIILATATSSIIIIIIIIIIAIGATLCCRDRRRKARLFRRGITPIDDEEIESWKVGRGAGEKLSEDKAGQESRPNPVGCKVHRPSGSIVSVQKPPAVITYPESSQPSPCSSRNRSMALLASRKDGTDVPSIPIPAVLARAPNSRPGLSDESVQGADAFVAQAKRHPTRLAKNRPLTTRHERSKSTRATTSPRYTWYDDALDHPRSPRRSADAVIPTCYTMGQQDIEGMPLFRSSPPREFVHGHVDQEPFLGGLSPRPRHKGQKLDHPWAPGHKPREGTDLG</sequence>
<protein>
    <submittedName>
        <fullName evidence="3">Uncharacterized protein</fullName>
    </submittedName>
</protein>